<protein>
    <submittedName>
        <fullName evidence="2">Heparanase-like protein 3</fullName>
    </submittedName>
</protein>
<sequence length="456" mass="51317">RSRTEFSRVRLRLGGTLQDRLTYQTSRTSPCPIFTFNTSYLFNYTDGCLSLERWDQINSFVKQTGAIPIFGLNALTGKTVQPHPEPLTSWDPTNATGPWDPTNSEQLIRYTHDEKDYYMYGWELGNELGGVPVEGVRVEPEQYAADASNLEKLLKRIYVKKNVTYAPAIIFSGGVFEYKWFKKFITNETRPPGVITHHTYPLGSGYGKDLMYKIVNATVLDGGAKVFIQMRELIRLSPTKTVAWIGESGGVYNSGCDGITNTFLFSFWYLDHMATAAVYDTKVYCRQTLIGGNYALLDTTTFIPNPDYYSALLWHRLMGTRVLMTSYNGIRTSARTPIVQNNPYDGITILLINLSADTIVKTKVGLYGLIESLSPNHGQAYREEYHLSPMDEKLQSRTVLLNGSPLFVDPISGTIPTLKPNQVVHSEPITVNPYTIAFVHIPHFIVPACQDSVHDM</sequence>
<evidence type="ECO:0000313" key="3">
    <source>
        <dbReference type="Proteomes" id="UP000325081"/>
    </source>
</evidence>
<comment type="similarity">
    <text evidence="1">Belongs to the glycosyl hydrolase 79 family.</text>
</comment>
<keyword evidence="3" id="KW-1185">Reference proteome</keyword>
<dbReference type="SUPFAM" id="SSF51445">
    <property type="entry name" value="(Trans)glycosidases"/>
    <property type="match status" value="1"/>
</dbReference>
<dbReference type="GO" id="GO:0009505">
    <property type="term" value="C:plant-type cell wall"/>
    <property type="evidence" value="ECO:0007669"/>
    <property type="project" value="TreeGrafter"/>
</dbReference>
<proteinExistence type="inferred from homology"/>
<dbReference type="Gene3D" id="3.20.20.80">
    <property type="entry name" value="Glycosidases"/>
    <property type="match status" value="1"/>
</dbReference>
<organism evidence="2 3">
    <name type="scientific">Striga asiatica</name>
    <name type="common">Asiatic witchweed</name>
    <name type="synonym">Buchnera asiatica</name>
    <dbReference type="NCBI Taxonomy" id="4170"/>
    <lineage>
        <taxon>Eukaryota</taxon>
        <taxon>Viridiplantae</taxon>
        <taxon>Streptophyta</taxon>
        <taxon>Embryophyta</taxon>
        <taxon>Tracheophyta</taxon>
        <taxon>Spermatophyta</taxon>
        <taxon>Magnoliopsida</taxon>
        <taxon>eudicotyledons</taxon>
        <taxon>Gunneridae</taxon>
        <taxon>Pentapetalae</taxon>
        <taxon>asterids</taxon>
        <taxon>lamiids</taxon>
        <taxon>Lamiales</taxon>
        <taxon>Orobanchaceae</taxon>
        <taxon>Buchnereae</taxon>
        <taxon>Striga</taxon>
    </lineage>
</organism>
<dbReference type="OrthoDB" id="726732at2759"/>
<dbReference type="EMBL" id="BKCP01001669">
    <property type="protein sequence ID" value="GER27291.1"/>
    <property type="molecule type" value="Genomic_DNA"/>
</dbReference>
<comment type="caution">
    <text evidence="2">The sequence shown here is derived from an EMBL/GenBank/DDBJ whole genome shotgun (WGS) entry which is preliminary data.</text>
</comment>
<feature type="non-terminal residue" evidence="2">
    <location>
        <position position="1"/>
    </location>
</feature>
<dbReference type="PANTHER" id="PTHR14363:SF17">
    <property type="entry name" value="HEPARANASE-LIKE PROTEIN 3"/>
    <property type="match status" value="1"/>
</dbReference>
<dbReference type="PANTHER" id="PTHR14363">
    <property type="entry name" value="HEPARANASE-RELATED"/>
    <property type="match status" value="1"/>
</dbReference>
<reference evidence="3" key="1">
    <citation type="journal article" date="2019" name="Curr. Biol.">
        <title>Genome Sequence of Striga asiatica Provides Insight into the Evolution of Plant Parasitism.</title>
        <authorList>
            <person name="Yoshida S."/>
            <person name="Kim S."/>
            <person name="Wafula E.K."/>
            <person name="Tanskanen J."/>
            <person name="Kim Y.M."/>
            <person name="Honaas L."/>
            <person name="Yang Z."/>
            <person name="Spallek T."/>
            <person name="Conn C.E."/>
            <person name="Ichihashi Y."/>
            <person name="Cheong K."/>
            <person name="Cui S."/>
            <person name="Der J.P."/>
            <person name="Gundlach H."/>
            <person name="Jiao Y."/>
            <person name="Hori C."/>
            <person name="Ishida J.K."/>
            <person name="Kasahara H."/>
            <person name="Kiba T."/>
            <person name="Kim M.S."/>
            <person name="Koo N."/>
            <person name="Laohavisit A."/>
            <person name="Lee Y.H."/>
            <person name="Lumba S."/>
            <person name="McCourt P."/>
            <person name="Mortimer J.C."/>
            <person name="Mutuku J.M."/>
            <person name="Nomura T."/>
            <person name="Sasaki-Sekimoto Y."/>
            <person name="Seto Y."/>
            <person name="Wang Y."/>
            <person name="Wakatake T."/>
            <person name="Sakakibara H."/>
            <person name="Demura T."/>
            <person name="Yamaguchi S."/>
            <person name="Yoneyama K."/>
            <person name="Manabe R.I."/>
            <person name="Nelson D.C."/>
            <person name="Schulman A.H."/>
            <person name="Timko M.P."/>
            <person name="dePamphilis C.W."/>
            <person name="Choi D."/>
            <person name="Shirasu K."/>
        </authorList>
    </citation>
    <scope>NUCLEOTIDE SEQUENCE [LARGE SCALE GENOMIC DNA]</scope>
    <source>
        <strain evidence="3">cv. UVA1</strain>
    </source>
</reference>
<dbReference type="GO" id="GO:0004566">
    <property type="term" value="F:beta-glucuronidase activity"/>
    <property type="evidence" value="ECO:0007669"/>
    <property type="project" value="TreeGrafter"/>
</dbReference>
<gene>
    <name evidence="2" type="ORF">STAS_02981</name>
</gene>
<accession>A0A5A7P401</accession>
<evidence type="ECO:0000256" key="1">
    <source>
        <dbReference type="ARBA" id="ARBA00009800"/>
    </source>
</evidence>
<dbReference type="Pfam" id="PF03662">
    <property type="entry name" value="Glyco_hydro_79n"/>
    <property type="match status" value="1"/>
</dbReference>
<dbReference type="GO" id="GO:0016020">
    <property type="term" value="C:membrane"/>
    <property type="evidence" value="ECO:0007669"/>
    <property type="project" value="InterPro"/>
</dbReference>
<dbReference type="Proteomes" id="UP000325081">
    <property type="component" value="Unassembled WGS sequence"/>
</dbReference>
<dbReference type="AlphaFoldDB" id="A0A5A7P401"/>
<evidence type="ECO:0000313" key="2">
    <source>
        <dbReference type="EMBL" id="GER27291.1"/>
    </source>
</evidence>
<dbReference type="InterPro" id="IPR005199">
    <property type="entry name" value="Glyco_hydro_79"/>
</dbReference>
<dbReference type="InterPro" id="IPR017853">
    <property type="entry name" value="GH"/>
</dbReference>
<name>A0A5A7P401_STRAF</name>